<dbReference type="InterPro" id="IPR029044">
    <property type="entry name" value="Nucleotide-diphossugar_trans"/>
</dbReference>
<comment type="similarity">
    <text evidence="2">Belongs to the CDP-glycerol glycerophosphotransferase family.</text>
</comment>
<dbReference type="Gene3D" id="3.40.50.12580">
    <property type="match status" value="1"/>
</dbReference>
<dbReference type="Gene3D" id="3.90.550.10">
    <property type="entry name" value="Spore Coat Polysaccharide Biosynthesis Protein SpsA, Chain A"/>
    <property type="match status" value="1"/>
</dbReference>
<dbReference type="GO" id="GO:0005886">
    <property type="term" value="C:plasma membrane"/>
    <property type="evidence" value="ECO:0007669"/>
    <property type="project" value="UniProtKB-SubCell"/>
</dbReference>
<keyword evidence="9" id="KW-1185">Reference proteome</keyword>
<evidence type="ECO:0000256" key="5">
    <source>
        <dbReference type="ARBA" id="ARBA00022944"/>
    </source>
</evidence>
<dbReference type="InterPro" id="IPR001173">
    <property type="entry name" value="Glyco_trans_2-like"/>
</dbReference>
<organism evidence="8 9">
    <name type="scientific">Actinomadura rubteroloni</name>
    <dbReference type="NCBI Taxonomy" id="1926885"/>
    <lineage>
        <taxon>Bacteria</taxon>
        <taxon>Bacillati</taxon>
        <taxon>Actinomycetota</taxon>
        <taxon>Actinomycetes</taxon>
        <taxon>Streptosporangiales</taxon>
        <taxon>Thermomonosporaceae</taxon>
        <taxon>Actinomadura</taxon>
    </lineage>
</organism>
<dbReference type="InterPro" id="IPR051612">
    <property type="entry name" value="Teichoic_Acid_Biosynth"/>
</dbReference>
<dbReference type="Pfam" id="PF04464">
    <property type="entry name" value="Glyphos_transf"/>
    <property type="match status" value="1"/>
</dbReference>
<evidence type="ECO:0000256" key="3">
    <source>
        <dbReference type="ARBA" id="ARBA00022475"/>
    </source>
</evidence>
<evidence type="ECO:0000259" key="7">
    <source>
        <dbReference type="Pfam" id="PF00535"/>
    </source>
</evidence>
<feature type="domain" description="Glycosyltransferase 2-like" evidence="7">
    <location>
        <begin position="6"/>
        <end position="167"/>
    </location>
</feature>
<dbReference type="GO" id="GO:0047355">
    <property type="term" value="F:CDP-glycerol glycerophosphotransferase activity"/>
    <property type="evidence" value="ECO:0007669"/>
    <property type="project" value="UniProtKB-EC"/>
</dbReference>
<evidence type="ECO:0000256" key="4">
    <source>
        <dbReference type="ARBA" id="ARBA00022679"/>
    </source>
</evidence>
<evidence type="ECO:0000256" key="1">
    <source>
        <dbReference type="ARBA" id="ARBA00004202"/>
    </source>
</evidence>
<evidence type="ECO:0000313" key="9">
    <source>
        <dbReference type="Proteomes" id="UP000242367"/>
    </source>
</evidence>
<comment type="subcellular location">
    <subcellularLocation>
        <location evidence="1">Cell membrane</location>
        <topology evidence="1">Peripheral membrane protein</topology>
    </subcellularLocation>
</comment>
<reference evidence="8 9" key="1">
    <citation type="journal article" date="2017" name="Chemistry">
        <title>Isolation, Biosynthesis and Chemical Modifications of Rubterolones A-F: Rare Tropolone Alkaloids from Actinomadura sp. 5-2.</title>
        <authorList>
            <person name="Guo H."/>
            <person name="Benndorf R."/>
            <person name="Leichnitz D."/>
            <person name="Klassen J.L."/>
            <person name="Vollmers J."/>
            <person name="Gorls H."/>
            <person name="Steinacker M."/>
            <person name="Weigel C."/>
            <person name="Dahse H.M."/>
            <person name="Kaster A.K."/>
            <person name="de Beer Z.W."/>
            <person name="Poulsen M."/>
            <person name="Beemelmanns C."/>
        </authorList>
    </citation>
    <scope>NUCLEOTIDE SEQUENCE [LARGE SCALE GENOMIC DNA]</scope>
    <source>
        <strain evidence="8 9">5-2</strain>
    </source>
</reference>
<keyword evidence="5" id="KW-0777">Teichoic acid biosynthesis</keyword>
<dbReference type="Pfam" id="PF00535">
    <property type="entry name" value="Glycos_transf_2"/>
    <property type="match status" value="1"/>
</dbReference>
<dbReference type="PANTHER" id="PTHR37316">
    <property type="entry name" value="TEICHOIC ACID GLYCEROL-PHOSPHATE PRIMASE"/>
    <property type="match status" value="1"/>
</dbReference>
<sequence length="1168" mass="131493">MSAKLSVVVPTCNVEDYLDACLESLAEQTLRDLEIVIVDDGSLDGSAVIAKQYASRDPRFRIIEQKNQGPGAARNNGIRHATGEYLAFADSDDVVPLNAYSLLVGSLERSGSDLACGNVYRLDGDRAWQSWLHAGVFGKTTRGTHITERPRLVRDRTVWNKVYRRSFWDAHGFTFPDGLYEDAPVAIPAHLAAGKIDVVDEVVYHWRKRSGSITDERYDLENFSQRVRTALHVRDHVAAKAPDLVPDYDEHGLVDVDLRILMEGLPRTADEDRPGLMEVGGAVLDRIGDDVLRRTPALTRLQLHLMKRRMLPELLEVLRFVRVGENKSTGVVKRGGLRPRWYAEYPYFEDAERRIPDSVYDVTDELDAVAALDDVRWSGDRLRIEGHAYIRWAGAATRDDAKIRLWLLADDKIGLKRIPIQRVARPDVTADSGQSAISYEWSGFVGEIDPADLKVFGRRRQVDWRVIAEVSAHGVKHRRALAQSRQARQKWPLQWALPDGLRVQVIPSGGLRLRVRQPGALVTGHRRVGDDVQFEGVLAQPLPGGTKLTASITRMGVKLSAPLETETRPDGTLAFRARLPLARLGDERSFAWTPSVGAAGEIWTLGLSDGTKLLLDGTEGSADARYAVPGRTPAVHFAVTRTRFDHLCGIVRAAVPVVTRVAWADGDRLVLAGDWSGGAERPAELVLRRRRSSQEQRVPITWDGDAFTAELTPSRMPRFGADIPLGRGNWHVLAATGDHEVPVVVARGSIRELPAPRTVRWHDIEIHSGKDDILQLRIRVALAPDERGGYAQKRLQVVDYPRYREQPLLDLAVFDAFSGRQASDNPRGVFDELRRRNTGMDCVWVTVDGQFPPPDGARTILQGSREHYEALARAKLIVGNWRQPDWFRKREGQTYVQCWHGSPLKKVGYDLKEMSYKRTEGADWMETDVPQWDLLVSQSPFVVPFLRSAFRYDGPIIDTGYPRNDLLNRPERHQLALDVRERLGIPAGKKVVMYAPTWRDDFHFAVGKRAFQLEFDIDAATAALGDDHVLLLRTHYLVTDKPKTGENPFVIDVSDYPDIAELYLVTDIFITDYSSSMFDFAVTGKPVLFYTYDLDRYRDHVRGFYFDFDEVAPSPLFRTSEEVIAAVRDIDALVARNADRYRAFQEKFCPHDDGRSGARILDRVLGSE</sequence>
<dbReference type="InterPro" id="IPR043148">
    <property type="entry name" value="TagF_C"/>
</dbReference>
<dbReference type="InterPro" id="IPR043149">
    <property type="entry name" value="TagF_N"/>
</dbReference>
<protein>
    <submittedName>
        <fullName evidence="8">CDP-glycerol:poly(Glycerophosphate) glycerophosphotransferase</fullName>
        <ecNumber evidence="8">2.7.8.12</ecNumber>
    </submittedName>
</protein>
<name>A0A2P4UJQ1_9ACTN</name>
<dbReference type="SUPFAM" id="SSF53756">
    <property type="entry name" value="UDP-Glycosyltransferase/glycogen phosphorylase"/>
    <property type="match status" value="1"/>
</dbReference>
<dbReference type="SUPFAM" id="SSF53448">
    <property type="entry name" value="Nucleotide-diphospho-sugar transferases"/>
    <property type="match status" value="1"/>
</dbReference>
<evidence type="ECO:0000313" key="8">
    <source>
        <dbReference type="EMBL" id="POM25274.1"/>
    </source>
</evidence>
<dbReference type="RefSeq" id="WP_103564292.1">
    <property type="nucleotide sequence ID" value="NZ_MTBP01000002.1"/>
</dbReference>
<keyword evidence="3" id="KW-1003">Cell membrane</keyword>
<dbReference type="EC" id="2.7.8.12" evidence="8"/>
<keyword evidence="4 8" id="KW-0808">Transferase</keyword>
<dbReference type="Proteomes" id="UP000242367">
    <property type="component" value="Unassembled WGS sequence"/>
</dbReference>
<accession>A0A2P4UJQ1</accession>
<evidence type="ECO:0000256" key="6">
    <source>
        <dbReference type="ARBA" id="ARBA00023136"/>
    </source>
</evidence>
<dbReference type="GO" id="GO:0019350">
    <property type="term" value="P:teichoic acid biosynthetic process"/>
    <property type="evidence" value="ECO:0007669"/>
    <property type="project" value="UniProtKB-KW"/>
</dbReference>
<dbReference type="Gene3D" id="3.40.50.11820">
    <property type="match status" value="1"/>
</dbReference>
<comment type="caution">
    <text evidence="8">The sequence shown here is derived from an EMBL/GenBank/DDBJ whole genome shotgun (WGS) entry which is preliminary data.</text>
</comment>
<dbReference type="PANTHER" id="PTHR37316:SF3">
    <property type="entry name" value="TEICHOIC ACID GLYCEROL-PHOSPHATE TRANSFERASE"/>
    <property type="match status" value="1"/>
</dbReference>
<proteinExistence type="inferred from homology"/>
<dbReference type="InterPro" id="IPR007554">
    <property type="entry name" value="Glycerophosphate_synth"/>
</dbReference>
<evidence type="ECO:0000256" key="2">
    <source>
        <dbReference type="ARBA" id="ARBA00010488"/>
    </source>
</evidence>
<gene>
    <name evidence="8" type="primary">tagF_3</name>
    <name evidence="8" type="ORF">BTM25_39180</name>
</gene>
<dbReference type="EMBL" id="MTBP01000002">
    <property type="protein sequence ID" value="POM25274.1"/>
    <property type="molecule type" value="Genomic_DNA"/>
</dbReference>
<keyword evidence="6" id="KW-0472">Membrane</keyword>
<dbReference type="AlphaFoldDB" id="A0A2P4UJQ1"/>
<dbReference type="CDD" id="cd00761">
    <property type="entry name" value="Glyco_tranf_GTA_type"/>
    <property type="match status" value="1"/>
</dbReference>